<feature type="binding site" evidence="10">
    <location>
        <begin position="48"/>
        <end position="55"/>
    </location>
    <ligand>
        <name>ATP</name>
        <dbReference type="ChEBI" id="CHEBI:30616"/>
    </ligand>
</feature>
<evidence type="ECO:0000256" key="4">
    <source>
        <dbReference type="ARBA" id="ARBA00022806"/>
    </source>
</evidence>
<keyword evidence="3 10" id="KW-0378">Hydrolase</keyword>
<dbReference type="Proteomes" id="UP001516472">
    <property type="component" value="Unassembled WGS sequence"/>
</dbReference>
<name>A0ABR9Q0B6_9BACT</name>
<dbReference type="Pfam" id="PF00580">
    <property type="entry name" value="UvrD-helicase"/>
    <property type="match status" value="1"/>
</dbReference>
<evidence type="ECO:0000256" key="3">
    <source>
        <dbReference type="ARBA" id="ARBA00022801"/>
    </source>
</evidence>
<gene>
    <name evidence="14" type="ORF">G4177_36270</name>
</gene>
<evidence type="ECO:0000259" key="13">
    <source>
        <dbReference type="PROSITE" id="PS51217"/>
    </source>
</evidence>
<comment type="catalytic activity">
    <reaction evidence="7">
        <text>Couples ATP hydrolysis with the unwinding of duplex DNA by translocating in the 3'-5' direction.</text>
        <dbReference type="EC" id="5.6.2.4"/>
    </reaction>
</comment>
<dbReference type="CDD" id="cd18807">
    <property type="entry name" value="SF1_C_UvrD"/>
    <property type="match status" value="1"/>
</dbReference>
<evidence type="ECO:0000256" key="5">
    <source>
        <dbReference type="ARBA" id="ARBA00022840"/>
    </source>
</evidence>
<keyword evidence="6" id="KW-0413">Isomerase</keyword>
<dbReference type="InterPro" id="IPR027417">
    <property type="entry name" value="P-loop_NTPase"/>
</dbReference>
<proteinExistence type="inferred from homology"/>
<dbReference type="Gene3D" id="1.10.486.10">
    <property type="entry name" value="PCRA, domain 4"/>
    <property type="match status" value="1"/>
</dbReference>
<dbReference type="Gene3D" id="1.10.10.160">
    <property type="match status" value="1"/>
</dbReference>
<protein>
    <recommendedName>
        <fullName evidence="8">DNA 3'-5' helicase</fullName>
        <ecNumber evidence="8">5.6.2.4</ecNumber>
    </recommendedName>
</protein>
<accession>A0ABR9Q0B6</accession>
<dbReference type="SUPFAM" id="SSF52540">
    <property type="entry name" value="P-loop containing nucleoside triphosphate hydrolases"/>
    <property type="match status" value="1"/>
</dbReference>
<dbReference type="PANTHER" id="PTHR11070">
    <property type="entry name" value="UVRD / RECB / PCRA DNA HELICASE FAMILY MEMBER"/>
    <property type="match status" value="1"/>
</dbReference>
<evidence type="ECO:0000313" key="15">
    <source>
        <dbReference type="Proteomes" id="UP001516472"/>
    </source>
</evidence>
<evidence type="ECO:0000256" key="1">
    <source>
        <dbReference type="ARBA" id="ARBA00009922"/>
    </source>
</evidence>
<dbReference type="PROSITE" id="PS51217">
    <property type="entry name" value="UVRD_HELICASE_CTER"/>
    <property type="match status" value="1"/>
</dbReference>
<dbReference type="RefSeq" id="WP_193430767.1">
    <property type="nucleotide sequence ID" value="NZ_JAAIYO010000020.1"/>
</dbReference>
<sequence length="687" mass="76166">MTAPSPSGLALPSSAPTRLELDAALATSLNEEQRAAVEAGEGPVLVIAGAGSGKTRTLTYRVARMLARGVPPDSLLLLTFTNKAAREMLRRVEELAGGFADVGRLMGGTFHHAAHVLLREHAGALGFSTAFTVLDREDSRDLMATCLAERKLRSDKRFPRPDALLELVSLATNLQQPVSQVLVERRPRMLPVAPEVFATARRFQQRKAQMHLMDYDDLLAHLKRLLEEHPAIRAELSARFQGVLVDEYQDTNRLQGDLVDLLVGERRNLTVVGDDCQSIYSFRGAEFTNIIDFPQRYPGCGIYPLTRNYRSTPQVLRLANAVIARNTRQFPKALVSDGAPGPVPQVVPTRDVKGQAAFVTERILALRAQGQRLESMAVLYRAHLHSLELQLELARHGLPFRVRSGVRFFEQVHVKDALAHLRWVHHRADELAFKRLVRRLPGVGAASTERLWTALEALPPELPLPQALTHPDVLAHVPRKAQAGFQRFQALMIRLDAGGPRGPGALLADVLAAREAPATPDADDLRAEDLRQLQEFAERFEDVPRFLSDIALVSEFSAQGALDGEMPDDVLTLTTVHQAKGLEWRSVFVLGLVDGRFPLSLATRNPEDEEEERRLFYVAVTRAREALWLVYPHTSLPREDGRMLLTPSRFLAELPVGPDAVCESLPPPEPDGPIRVRELGPDPEPEP</sequence>
<dbReference type="GO" id="GO:0004386">
    <property type="term" value="F:helicase activity"/>
    <property type="evidence" value="ECO:0007669"/>
    <property type="project" value="UniProtKB-KW"/>
</dbReference>
<evidence type="ECO:0000256" key="2">
    <source>
        <dbReference type="ARBA" id="ARBA00022741"/>
    </source>
</evidence>
<dbReference type="InterPro" id="IPR013986">
    <property type="entry name" value="DExx_box_DNA_helicase_dom_sf"/>
</dbReference>
<evidence type="ECO:0000256" key="9">
    <source>
        <dbReference type="ARBA" id="ARBA00048988"/>
    </source>
</evidence>
<evidence type="ECO:0000259" key="12">
    <source>
        <dbReference type="PROSITE" id="PS51198"/>
    </source>
</evidence>
<dbReference type="InterPro" id="IPR000212">
    <property type="entry name" value="DNA_helicase_UvrD/REP"/>
</dbReference>
<dbReference type="CDD" id="cd17932">
    <property type="entry name" value="DEXQc_UvrD"/>
    <property type="match status" value="1"/>
</dbReference>
<keyword evidence="5 10" id="KW-0067">ATP-binding</keyword>
<evidence type="ECO:0000256" key="10">
    <source>
        <dbReference type="PROSITE-ProRule" id="PRU00560"/>
    </source>
</evidence>
<organism evidence="14 15">
    <name type="scientific">Corallococcus soli</name>
    <dbReference type="NCBI Taxonomy" id="2710757"/>
    <lineage>
        <taxon>Bacteria</taxon>
        <taxon>Pseudomonadati</taxon>
        <taxon>Myxococcota</taxon>
        <taxon>Myxococcia</taxon>
        <taxon>Myxococcales</taxon>
        <taxon>Cystobacterineae</taxon>
        <taxon>Myxococcaceae</taxon>
        <taxon>Corallococcus</taxon>
    </lineage>
</organism>
<feature type="region of interest" description="Disordered" evidence="11">
    <location>
        <begin position="659"/>
        <end position="687"/>
    </location>
</feature>
<dbReference type="Pfam" id="PF13361">
    <property type="entry name" value="UvrD_C"/>
    <property type="match status" value="2"/>
</dbReference>
<comment type="caution">
    <text evidence="14">The sequence shown here is derived from an EMBL/GenBank/DDBJ whole genome shotgun (WGS) entry which is preliminary data.</text>
</comment>
<comment type="catalytic activity">
    <reaction evidence="9">
        <text>ATP + H2O = ADP + phosphate + H(+)</text>
        <dbReference type="Rhea" id="RHEA:13065"/>
        <dbReference type="ChEBI" id="CHEBI:15377"/>
        <dbReference type="ChEBI" id="CHEBI:15378"/>
        <dbReference type="ChEBI" id="CHEBI:30616"/>
        <dbReference type="ChEBI" id="CHEBI:43474"/>
        <dbReference type="ChEBI" id="CHEBI:456216"/>
        <dbReference type="EC" id="5.6.2.4"/>
    </reaction>
</comment>
<reference evidence="14 15" key="1">
    <citation type="submission" date="2020-02" db="EMBL/GenBank/DDBJ databases">
        <authorList>
            <person name="Babadi Z.K."/>
            <person name="Risdian C."/>
            <person name="Ebrahimipour G.H."/>
            <person name="Wink J."/>
        </authorList>
    </citation>
    <scope>NUCLEOTIDE SEQUENCE [LARGE SCALE GENOMIC DNA]</scope>
    <source>
        <strain evidence="14 15">ZKHCc1 1396</strain>
    </source>
</reference>
<comment type="similarity">
    <text evidence="1">Belongs to the helicase family. UvrD subfamily.</text>
</comment>
<keyword evidence="2 10" id="KW-0547">Nucleotide-binding</keyword>
<feature type="domain" description="UvrD-like helicase C-terminal" evidence="13">
    <location>
        <begin position="313"/>
        <end position="581"/>
    </location>
</feature>
<dbReference type="PANTHER" id="PTHR11070:SF3">
    <property type="entry name" value="DNA 3'-5' HELICASE"/>
    <property type="match status" value="1"/>
</dbReference>
<feature type="domain" description="UvrD-like helicase ATP-binding" evidence="12">
    <location>
        <begin position="27"/>
        <end position="312"/>
    </location>
</feature>
<evidence type="ECO:0000256" key="11">
    <source>
        <dbReference type="SAM" id="MobiDB-lite"/>
    </source>
</evidence>
<dbReference type="EC" id="5.6.2.4" evidence="8"/>
<dbReference type="Gene3D" id="3.40.50.300">
    <property type="entry name" value="P-loop containing nucleotide triphosphate hydrolases"/>
    <property type="match status" value="2"/>
</dbReference>
<dbReference type="PROSITE" id="PS51198">
    <property type="entry name" value="UVRD_HELICASE_ATP_BIND"/>
    <property type="match status" value="1"/>
</dbReference>
<evidence type="ECO:0000256" key="6">
    <source>
        <dbReference type="ARBA" id="ARBA00023235"/>
    </source>
</evidence>
<keyword evidence="4 10" id="KW-0347">Helicase</keyword>
<evidence type="ECO:0000313" key="14">
    <source>
        <dbReference type="EMBL" id="MBE4753617.1"/>
    </source>
</evidence>
<keyword evidence="15" id="KW-1185">Reference proteome</keyword>
<evidence type="ECO:0000256" key="7">
    <source>
        <dbReference type="ARBA" id="ARBA00034617"/>
    </source>
</evidence>
<dbReference type="InterPro" id="IPR014017">
    <property type="entry name" value="DNA_helicase_UvrD-like_C"/>
</dbReference>
<evidence type="ECO:0000256" key="8">
    <source>
        <dbReference type="ARBA" id="ARBA00034808"/>
    </source>
</evidence>
<dbReference type="EMBL" id="JAAIYO010000020">
    <property type="protein sequence ID" value="MBE4753617.1"/>
    <property type="molecule type" value="Genomic_DNA"/>
</dbReference>
<dbReference type="InterPro" id="IPR014016">
    <property type="entry name" value="UvrD-like_ATP-bd"/>
</dbReference>